<evidence type="ECO:0000313" key="13">
    <source>
        <dbReference type="Proteomes" id="UP000277871"/>
    </source>
</evidence>
<evidence type="ECO:0000256" key="10">
    <source>
        <dbReference type="SAM" id="MobiDB-lite"/>
    </source>
</evidence>
<comment type="subcellular location">
    <subcellularLocation>
        <location evidence="1">Cell membrane</location>
        <topology evidence="1">Peripheral membrane protein</topology>
    </subcellularLocation>
</comment>
<evidence type="ECO:0000256" key="5">
    <source>
        <dbReference type="ARBA" id="ARBA00022741"/>
    </source>
</evidence>
<evidence type="ECO:0000256" key="3">
    <source>
        <dbReference type="ARBA" id="ARBA00022475"/>
    </source>
</evidence>
<dbReference type="SUPFAM" id="SSF52540">
    <property type="entry name" value="P-loop containing nucleoside triphosphate hydrolases"/>
    <property type="match status" value="1"/>
</dbReference>
<keyword evidence="7" id="KW-0408">Iron</keyword>
<evidence type="ECO:0000256" key="8">
    <source>
        <dbReference type="ARBA" id="ARBA00023065"/>
    </source>
</evidence>
<dbReference type="Pfam" id="PF00005">
    <property type="entry name" value="ABC_tran"/>
    <property type="match status" value="1"/>
</dbReference>
<name>A0A3L9L8E0_9MICC</name>
<keyword evidence="5" id="KW-0547">Nucleotide-binding</keyword>
<sequence>MTTDDKDRDTVTENSPRTTATPHAPDGPARAGWAASSPEMSVRHLEVGYGGAPVLRDVSVTFPAGRVTALVGANGCGKSTLLKTCARQLTPASGEVLVGGEDVRGWHRTRFARTVGFLPQDPVAPEGVSVRELVSRGRHPHRGAFGRWRAQDDAAVAEALELTGLRELVDRQVTDLSGGQRQRVWIALALAQQTDVLLLDEPTTYLDIARQVEILDILGQLQRARGITLVMVLHELSLAARCADVLVALKDGVVVAQGTAAEVMTDATVGHVFDMRARVLHDRVTDARVVIPLSTGAARPGASDGSPVASQPGPVPVPSAPCADAPPGRTPEAPSPIRADDHEVSS</sequence>
<dbReference type="InterPro" id="IPR017871">
    <property type="entry name" value="ABC_transporter-like_CS"/>
</dbReference>
<keyword evidence="2" id="KW-0813">Transport</keyword>
<dbReference type="CDD" id="cd03214">
    <property type="entry name" value="ABC_Iron-Siderophores_B12_Hemin"/>
    <property type="match status" value="1"/>
</dbReference>
<keyword evidence="6 12" id="KW-0067">ATP-binding</keyword>
<feature type="region of interest" description="Disordered" evidence="10">
    <location>
        <begin position="1"/>
        <end position="37"/>
    </location>
</feature>
<evidence type="ECO:0000256" key="4">
    <source>
        <dbReference type="ARBA" id="ARBA00022496"/>
    </source>
</evidence>
<dbReference type="EMBL" id="RDEX01000001">
    <property type="protein sequence ID" value="RLY94831.1"/>
    <property type="molecule type" value="Genomic_DNA"/>
</dbReference>
<reference evidence="12 13" key="1">
    <citation type="submission" date="2018-10" db="EMBL/GenBank/DDBJ databases">
        <title>Kocuria tytonicola, new bacteria from the preen glands of American barn owls (Tyto furcata).</title>
        <authorList>
            <person name="Braun M.S."/>
            <person name="Wang E."/>
            <person name="Zimmermann S."/>
            <person name="Boutin S."/>
            <person name="Wagner H."/>
            <person name="Wink M."/>
        </authorList>
    </citation>
    <scope>NUCLEOTIDE SEQUENCE [LARGE SCALE GENOMIC DNA]</scope>
    <source>
        <strain evidence="12 13">473</strain>
    </source>
</reference>
<feature type="compositionally biased region" description="Basic and acidic residues" evidence="10">
    <location>
        <begin position="1"/>
        <end position="11"/>
    </location>
</feature>
<dbReference type="InterPro" id="IPR003593">
    <property type="entry name" value="AAA+_ATPase"/>
</dbReference>
<evidence type="ECO:0000256" key="7">
    <source>
        <dbReference type="ARBA" id="ARBA00023004"/>
    </source>
</evidence>
<dbReference type="GO" id="GO:0006826">
    <property type="term" value="P:iron ion transport"/>
    <property type="evidence" value="ECO:0007669"/>
    <property type="project" value="UniProtKB-KW"/>
</dbReference>
<keyword evidence="9" id="KW-0472">Membrane</keyword>
<dbReference type="Proteomes" id="UP000277871">
    <property type="component" value="Unassembled WGS sequence"/>
</dbReference>
<dbReference type="InterPro" id="IPR027417">
    <property type="entry name" value="P-loop_NTPase"/>
</dbReference>
<proteinExistence type="predicted"/>
<keyword evidence="13" id="KW-1185">Reference proteome</keyword>
<dbReference type="GO" id="GO:0005524">
    <property type="term" value="F:ATP binding"/>
    <property type="evidence" value="ECO:0007669"/>
    <property type="project" value="UniProtKB-KW"/>
</dbReference>
<dbReference type="Gene3D" id="3.40.50.300">
    <property type="entry name" value="P-loop containing nucleotide triphosphate hydrolases"/>
    <property type="match status" value="1"/>
</dbReference>
<evidence type="ECO:0000256" key="1">
    <source>
        <dbReference type="ARBA" id="ARBA00004202"/>
    </source>
</evidence>
<feature type="compositionally biased region" description="Polar residues" evidence="10">
    <location>
        <begin position="12"/>
        <end position="21"/>
    </location>
</feature>
<dbReference type="OrthoDB" id="5296765at2"/>
<dbReference type="PROSITE" id="PS00211">
    <property type="entry name" value="ABC_TRANSPORTER_1"/>
    <property type="match status" value="1"/>
</dbReference>
<evidence type="ECO:0000313" key="12">
    <source>
        <dbReference type="EMBL" id="RLY94831.1"/>
    </source>
</evidence>
<keyword evidence="8" id="KW-0406">Ion transport</keyword>
<gene>
    <name evidence="12" type="ORF">EAE32_06770</name>
</gene>
<keyword evidence="4" id="KW-0410">Iron transport</keyword>
<dbReference type="InterPro" id="IPR003439">
    <property type="entry name" value="ABC_transporter-like_ATP-bd"/>
</dbReference>
<evidence type="ECO:0000256" key="6">
    <source>
        <dbReference type="ARBA" id="ARBA00022840"/>
    </source>
</evidence>
<evidence type="ECO:0000256" key="9">
    <source>
        <dbReference type="ARBA" id="ARBA00023136"/>
    </source>
</evidence>
<evidence type="ECO:0000259" key="11">
    <source>
        <dbReference type="SMART" id="SM00382"/>
    </source>
</evidence>
<evidence type="ECO:0000256" key="2">
    <source>
        <dbReference type="ARBA" id="ARBA00022448"/>
    </source>
</evidence>
<feature type="domain" description="AAA+ ATPase" evidence="11">
    <location>
        <begin position="64"/>
        <end position="253"/>
    </location>
</feature>
<dbReference type="SMART" id="SM00382">
    <property type="entry name" value="AAA"/>
    <property type="match status" value="1"/>
</dbReference>
<feature type="region of interest" description="Disordered" evidence="10">
    <location>
        <begin position="296"/>
        <end position="346"/>
    </location>
</feature>
<dbReference type="InterPro" id="IPR051535">
    <property type="entry name" value="Siderophore_ABC-ATPase"/>
</dbReference>
<dbReference type="GO" id="GO:0005886">
    <property type="term" value="C:plasma membrane"/>
    <property type="evidence" value="ECO:0007669"/>
    <property type="project" value="UniProtKB-SubCell"/>
</dbReference>
<dbReference type="PANTHER" id="PTHR42771:SF2">
    <property type="entry name" value="IRON(3+)-HYDROXAMATE IMPORT ATP-BINDING PROTEIN FHUC"/>
    <property type="match status" value="1"/>
</dbReference>
<protein>
    <submittedName>
        <fullName evidence="12">ATP-binding cassette domain-containing protein</fullName>
    </submittedName>
</protein>
<dbReference type="FunFam" id="3.40.50.300:FF:000134">
    <property type="entry name" value="Iron-enterobactin ABC transporter ATP-binding protein"/>
    <property type="match status" value="1"/>
</dbReference>
<accession>A0A3L9L8E0</accession>
<dbReference type="AlphaFoldDB" id="A0A3L9L8E0"/>
<dbReference type="GO" id="GO:0016887">
    <property type="term" value="F:ATP hydrolysis activity"/>
    <property type="evidence" value="ECO:0007669"/>
    <property type="project" value="InterPro"/>
</dbReference>
<keyword evidence="3" id="KW-1003">Cell membrane</keyword>
<organism evidence="12 13">
    <name type="scientific">Kocuria tytonicola</name>
    <dbReference type="NCBI Taxonomy" id="2055946"/>
    <lineage>
        <taxon>Bacteria</taxon>
        <taxon>Bacillati</taxon>
        <taxon>Actinomycetota</taxon>
        <taxon>Actinomycetes</taxon>
        <taxon>Micrococcales</taxon>
        <taxon>Micrococcaceae</taxon>
        <taxon>Kocuria</taxon>
    </lineage>
</organism>
<dbReference type="PANTHER" id="PTHR42771">
    <property type="entry name" value="IRON(3+)-HYDROXAMATE IMPORT ATP-BINDING PROTEIN FHUC"/>
    <property type="match status" value="1"/>
</dbReference>
<comment type="caution">
    <text evidence="12">The sequence shown here is derived from an EMBL/GenBank/DDBJ whole genome shotgun (WGS) entry which is preliminary data.</text>
</comment>